<dbReference type="OrthoDB" id="5328330at2"/>
<evidence type="ECO:0000313" key="3">
    <source>
        <dbReference type="EMBL" id="TLD93240.1"/>
    </source>
</evidence>
<reference evidence="3 4" key="1">
    <citation type="journal article" date="2014" name="Genome Announc.">
        <title>Draft genome sequences of eight enterohepatic helicobacter species isolated from both laboratory and wild rodents.</title>
        <authorList>
            <person name="Sheh A."/>
            <person name="Shen Z."/>
            <person name="Fox J.G."/>
        </authorList>
    </citation>
    <scope>NUCLEOTIDE SEQUENCE [LARGE SCALE GENOMIC DNA]</scope>
    <source>
        <strain evidence="3 4">MIT 97-6194</strain>
    </source>
</reference>
<dbReference type="EMBL" id="QBIU01000001">
    <property type="protein sequence ID" value="MWV69896.1"/>
    <property type="molecule type" value="Genomic_DNA"/>
</dbReference>
<reference evidence="3 4" key="2">
    <citation type="journal article" date="2016" name="Infect. Immun.">
        <title>Helicobacter saguini, a Novel Helicobacter Isolated from Cotton-Top Tamarins with Ulcerative Colitis, Has Proinflammatory Properties and Induces Typhlocolitis and Dysplasia in Gnotobiotic IL-10-/- Mice.</title>
        <authorList>
            <person name="Shen Z."/>
            <person name="Mannion A."/>
            <person name="Whary M.T."/>
            <person name="Muthupalani S."/>
            <person name="Sheh A."/>
            <person name="Feng Y."/>
            <person name="Gong G."/>
            <person name="Vandamme P."/>
            <person name="Holcombe H.R."/>
            <person name="Paster B.J."/>
            <person name="Fox J.G."/>
        </authorList>
    </citation>
    <scope>NUCLEOTIDE SEQUENCE [LARGE SCALE GENOMIC DNA]</scope>
    <source>
        <strain evidence="3 4">MIT 97-6194</strain>
    </source>
</reference>
<reference evidence="3" key="3">
    <citation type="submission" date="2018-04" db="EMBL/GenBank/DDBJ databases">
        <authorList>
            <person name="Sheh A."/>
            <person name="Shen Z."/>
            <person name="Mannion A.J."/>
            <person name="Fox J.G."/>
        </authorList>
    </citation>
    <scope>NUCLEOTIDE SEQUENCE</scope>
    <source>
        <strain evidence="3">MIT 97-6194</strain>
    </source>
</reference>
<evidence type="ECO:0000313" key="5">
    <source>
        <dbReference type="Proteomes" id="UP000477070"/>
    </source>
</evidence>
<evidence type="ECO:0000256" key="1">
    <source>
        <dbReference type="SAM" id="Phobius"/>
    </source>
</evidence>
<gene>
    <name evidence="2" type="ORF">DCO61_07750</name>
    <name evidence="3" type="ORF">LS64_008995</name>
</gene>
<feature type="transmembrane region" description="Helical" evidence="1">
    <location>
        <begin position="5"/>
        <end position="25"/>
    </location>
</feature>
<dbReference type="EMBL" id="JRMP02000015">
    <property type="protein sequence ID" value="TLD93240.1"/>
    <property type="molecule type" value="Genomic_DNA"/>
</dbReference>
<keyword evidence="1" id="KW-1133">Transmembrane helix</keyword>
<name>A0A347VX43_9HELI</name>
<accession>A0A347VX43</accession>
<dbReference type="PROSITE" id="PS51257">
    <property type="entry name" value="PROKAR_LIPOPROTEIN"/>
    <property type="match status" value="1"/>
</dbReference>
<evidence type="ECO:0000313" key="4">
    <source>
        <dbReference type="Proteomes" id="UP000029714"/>
    </source>
</evidence>
<protein>
    <submittedName>
        <fullName evidence="3">Uncharacterized protein</fullName>
    </submittedName>
</protein>
<evidence type="ECO:0000313" key="2">
    <source>
        <dbReference type="EMBL" id="MWV69896.1"/>
    </source>
</evidence>
<keyword evidence="1" id="KW-0812">Transmembrane</keyword>
<comment type="caution">
    <text evidence="3">The sequence shown here is derived from an EMBL/GenBank/DDBJ whole genome shotgun (WGS) entry which is preliminary data.</text>
</comment>
<dbReference type="Proteomes" id="UP000477070">
    <property type="component" value="Unassembled WGS sequence"/>
</dbReference>
<sequence length="205" mass="23442">MLQRLIGVLLPCFMCVLFVGCFIVYENDAEAQENTIEKKLEVWNLSDVKQACDGCDFKMREAISRNISKVDEQTVSLSRAQSGVKMYIFDNYSIEDAFLTLIDSNLFATRINRDFKIGLLNAIGSGAKDFVMEGGIDEIGISAMDKIEYAKRLRNKSEPKVIINSVNTMHTSRRDYRYSDSLEGYIVDTQIIILHFYSESQLWSR</sequence>
<reference evidence="2 5" key="4">
    <citation type="submission" date="2019-12" db="EMBL/GenBank/DDBJ databases">
        <title>Multi-Generational Helicobacter saguini Isolates.</title>
        <authorList>
            <person name="Mannion A."/>
            <person name="Shen Z."/>
            <person name="Fox J.G."/>
        </authorList>
    </citation>
    <scope>NUCLEOTIDE SEQUENCE [LARGE SCALE GENOMIC DNA]</scope>
    <source>
        <strain evidence="2">16-048</strain>
        <strain evidence="5">16-048 (F4)</strain>
    </source>
</reference>
<keyword evidence="1" id="KW-0472">Membrane</keyword>
<dbReference type="Proteomes" id="UP000029714">
    <property type="component" value="Unassembled WGS sequence"/>
</dbReference>
<organism evidence="3 4">
    <name type="scientific">Helicobacter saguini</name>
    <dbReference type="NCBI Taxonomy" id="1548018"/>
    <lineage>
        <taxon>Bacteria</taxon>
        <taxon>Pseudomonadati</taxon>
        <taxon>Campylobacterota</taxon>
        <taxon>Epsilonproteobacteria</taxon>
        <taxon>Campylobacterales</taxon>
        <taxon>Helicobacteraceae</taxon>
        <taxon>Helicobacter</taxon>
    </lineage>
</organism>
<keyword evidence="4" id="KW-1185">Reference proteome</keyword>
<dbReference type="RefSeq" id="WP_052062444.1">
    <property type="nucleotide sequence ID" value="NZ_JRMP02000015.1"/>
</dbReference>
<proteinExistence type="predicted"/>
<dbReference type="AlphaFoldDB" id="A0A347VX43"/>